<accession>A0A553MSL5</accession>
<dbReference type="OrthoDB" id="8933168at2759"/>
<organism evidence="3 4">
    <name type="scientific">Danionella cerebrum</name>
    <dbReference type="NCBI Taxonomy" id="2873325"/>
    <lineage>
        <taxon>Eukaryota</taxon>
        <taxon>Metazoa</taxon>
        <taxon>Chordata</taxon>
        <taxon>Craniata</taxon>
        <taxon>Vertebrata</taxon>
        <taxon>Euteleostomi</taxon>
        <taxon>Actinopterygii</taxon>
        <taxon>Neopterygii</taxon>
        <taxon>Teleostei</taxon>
        <taxon>Ostariophysi</taxon>
        <taxon>Cypriniformes</taxon>
        <taxon>Danionidae</taxon>
        <taxon>Danioninae</taxon>
        <taxon>Danionella</taxon>
    </lineage>
</organism>
<sequence>MPKTLKQWSHKETEMLIKWRMAHGCVFSGTRNTCRNGWEMFIQETENELNANITPLKAKRKWENLKCKYKVLKALARDVETVKPESWRWFRLMESAVENIGLDEVDPPKPTFLTNLLDEPEYSCQPNMKMYQVEMGSDILELLTNSVIEVNTQTVVEANPLEEMKESSSSEFQDDLNSERGRLGRERQKLEKEQAELDREQLLLVREKAVAEREKSALRRDRAQLEKDRAAVDRERAALEQDQARLQRDRAALERDREMITAMARGKNTARHSETNSDRKRLIVLFEKLIDRF</sequence>
<reference evidence="3 4" key="1">
    <citation type="journal article" date="2019" name="Sci. Data">
        <title>Hybrid genome assembly and annotation of Danionella translucida.</title>
        <authorList>
            <person name="Kadobianskyi M."/>
            <person name="Schulze L."/>
            <person name="Schuelke M."/>
            <person name="Judkewitz B."/>
        </authorList>
    </citation>
    <scope>NUCLEOTIDE SEQUENCE [LARGE SCALE GENOMIC DNA]</scope>
    <source>
        <strain evidence="3 4">Bolton</strain>
    </source>
</reference>
<evidence type="ECO:0000259" key="2">
    <source>
        <dbReference type="Pfam" id="PF13837"/>
    </source>
</evidence>
<evidence type="ECO:0000256" key="1">
    <source>
        <dbReference type="SAM" id="MobiDB-lite"/>
    </source>
</evidence>
<name>A0A553MSL5_9TELE</name>
<dbReference type="AlphaFoldDB" id="A0A553MSL5"/>
<feature type="region of interest" description="Disordered" evidence="1">
    <location>
        <begin position="162"/>
        <end position="189"/>
    </location>
</feature>
<dbReference type="InterPro" id="IPR044822">
    <property type="entry name" value="Myb_DNA-bind_4"/>
</dbReference>
<comment type="caution">
    <text evidence="3">The sequence shown here is derived from an EMBL/GenBank/DDBJ whole genome shotgun (WGS) entry which is preliminary data.</text>
</comment>
<protein>
    <recommendedName>
        <fullName evidence="2">Myb/SANT-like DNA-binding domain-containing protein</fullName>
    </recommendedName>
</protein>
<gene>
    <name evidence="3" type="ORF">DNTS_015273</name>
</gene>
<evidence type="ECO:0000313" key="3">
    <source>
        <dbReference type="EMBL" id="TRY56157.1"/>
    </source>
</evidence>
<dbReference type="EMBL" id="SRMA01027294">
    <property type="protein sequence ID" value="TRY56157.1"/>
    <property type="molecule type" value="Genomic_DNA"/>
</dbReference>
<evidence type="ECO:0000313" key="4">
    <source>
        <dbReference type="Proteomes" id="UP000316079"/>
    </source>
</evidence>
<proteinExistence type="predicted"/>
<keyword evidence="4" id="KW-1185">Reference proteome</keyword>
<dbReference type="Pfam" id="PF13837">
    <property type="entry name" value="Myb_DNA-bind_4"/>
    <property type="match status" value="1"/>
</dbReference>
<feature type="compositionally biased region" description="Basic and acidic residues" evidence="1">
    <location>
        <begin position="177"/>
        <end position="189"/>
    </location>
</feature>
<dbReference type="Proteomes" id="UP000316079">
    <property type="component" value="Unassembled WGS sequence"/>
</dbReference>
<feature type="domain" description="Myb/SANT-like DNA-binding" evidence="2">
    <location>
        <begin position="7"/>
        <end position="95"/>
    </location>
</feature>